<reference evidence="1 2" key="1">
    <citation type="submission" date="2022-09" db="EMBL/GenBank/DDBJ databases">
        <authorList>
            <person name="Palmer J.M."/>
        </authorList>
    </citation>
    <scope>NUCLEOTIDE SEQUENCE [LARGE SCALE GENOMIC DNA]</scope>
    <source>
        <strain evidence="1 2">DSM 7382</strain>
    </source>
</reference>
<comment type="caution">
    <text evidence="1">The sequence shown here is derived from an EMBL/GenBank/DDBJ whole genome shotgun (WGS) entry which is preliminary data.</text>
</comment>
<dbReference type="EMBL" id="JASBNA010000036">
    <property type="protein sequence ID" value="KAK7682302.1"/>
    <property type="molecule type" value="Genomic_DNA"/>
</dbReference>
<sequence length="479" mass="52778">MDSSYMKKNIVDLSEEELITLGFLGDNAAPGIKALVEKVRANPARLGTVTCFMVDCLKRKYAARPSPQDAAGSPTSPTSPTLSDAETLYSQLSNNCDALTVIAPDLISKFEMHFWYHGVSGDPLKLLWRSDLETNPYPIPAPGTHFFKIPTKTAHGVFGTRLNAVWDTVAPQILASMKARGLKYSALKTVRFAIVEDGKEETFGPVVVWIAVPPNSTSARAVSDATPDILQILNDAQVTGVVVEWYEGLVQKLAGPSLMRVEDNTSPRFGLNHPFNTGLGIPIARQSDDAQGTLTFLFREVKDSNGDPSNRILALTNKHVSSVDTITDYDFDGADPQHILVCGERRFTRAVDEIEEAVNTGLRDAVRLVGELEELGSKAGGQEATAIRRKQNALDDKNEDNTTLQTFSAEVNDEWQDTNSRRFGHVDWAPEISVRVDQRHYTRDIATFTVDAAKLENFERNIVDFAFRSIPPLQSNLAN</sequence>
<dbReference type="Proteomes" id="UP001385951">
    <property type="component" value="Unassembled WGS sequence"/>
</dbReference>
<evidence type="ECO:0000313" key="1">
    <source>
        <dbReference type="EMBL" id="KAK7682302.1"/>
    </source>
</evidence>
<accession>A0AAW0FYC5</accession>
<keyword evidence="2" id="KW-1185">Reference proteome</keyword>
<organism evidence="1 2">
    <name type="scientific">Cerrena zonata</name>
    <dbReference type="NCBI Taxonomy" id="2478898"/>
    <lineage>
        <taxon>Eukaryota</taxon>
        <taxon>Fungi</taxon>
        <taxon>Dikarya</taxon>
        <taxon>Basidiomycota</taxon>
        <taxon>Agaricomycotina</taxon>
        <taxon>Agaricomycetes</taxon>
        <taxon>Polyporales</taxon>
        <taxon>Cerrenaceae</taxon>
        <taxon>Cerrena</taxon>
    </lineage>
</organism>
<protein>
    <submittedName>
        <fullName evidence="1">Uncharacterized protein</fullName>
    </submittedName>
</protein>
<dbReference type="AlphaFoldDB" id="A0AAW0FYC5"/>
<evidence type="ECO:0000313" key="2">
    <source>
        <dbReference type="Proteomes" id="UP001385951"/>
    </source>
</evidence>
<name>A0AAW0FYC5_9APHY</name>
<gene>
    <name evidence="1" type="ORF">QCA50_014505</name>
</gene>
<proteinExistence type="predicted"/>